<evidence type="ECO:0000256" key="1">
    <source>
        <dbReference type="ARBA" id="ARBA00001400"/>
    </source>
</evidence>
<dbReference type="SUPFAM" id="SSF52141">
    <property type="entry name" value="Uracil-DNA glycosylase-like"/>
    <property type="match status" value="1"/>
</dbReference>
<dbReference type="PANTHER" id="PTHR33693:SF1">
    <property type="entry name" value="TYPE-4 URACIL-DNA GLYCOSYLASE"/>
    <property type="match status" value="1"/>
</dbReference>
<keyword evidence="10" id="KW-0411">Iron-sulfur</keyword>
<keyword evidence="7" id="KW-0227">DNA damage</keyword>
<evidence type="ECO:0000256" key="7">
    <source>
        <dbReference type="ARBA" id="ARBA00022763"/>
    </source>
</evidence>
<dbReference type="Gene3D" id="3.40.470.10">
    <property type="entry name" value="Uracil-DNA glycosylase-like domain"/>
    <property type="match status" value="1"/>
</dbReference>
<dbReference type="AlphaFoldDB" id="A0A2M6WI37"/>
<dbReference type="InterPro" id="IPR005122">
    <property type="entry name" value="Uracil-DNA_glycosylase-like"/>
</dbReference>
<evidence type="ECO:0000256" key="3">
    <source>
        <dbReference type="ARBA" id="ARBA00012030"/>
    </source>
</evidence>
<evidence type="ECO:0000256" key="4">
    <source>
        <dbReference type="ARBA" id="ARBA00019403"/>
    </source>
</evidence>
<dbReference type="Proteomes" id="UP000228635">
    <property type="component" value="Unassembled WGS sequence"/>
</dbReference>
<dbReference type="GO" id="GO:0006281">
    <property type="term" value="P:DNA repair"/>
    <property type="evidence" value="ECO:0007669"/>
    <property type="project" value="UniProtKB-KW"/>
</dbReference>
<evidence type="ECO:0000256" key="10">
    <source>
        <dbReference type="ARBA" id="ARBA00023014"/>
    </source>
</evidence>
<dbReference type="EMBL" id="PFBA01000021">
    <property type="protein sequence ID" value="PIT92460.1"/>
    <property type="molecule type" value="Genomic_DNA"/>
</dbReference>
<dbReference type="InterPro" id="IPR005273">
    <property type="entry name" value="Ura-DNA_glyco_family4"/>
</dbReference>
<keyword evidence="11" id="KW-0234">DNA repair</keyword>
<organism evidence="13 14">
    <name type="scientific">Candidatus Harrisonbacteria bacterium CG10_big_fil_rev_8_21_14_0_10_42_17</name>
    <dbReference type="NCBI Taxonomy" id="1974584"/>
    <lineage>
        <taxon>Bacteria</taxon>
        <taxon>Candidatus Harrisoniibacteriota</taxon>
    </lineage>
</organism>
<feature type="domain" description="Uracil-DNA glycosylase-like" evidence="12">
    <location>
        <begin position="29"/>
        <end position="170"/>
    </location>
</feature>
<keyword evidence="8" id="KW-0378">Hydrolase</keyword>
<dbReference type="PANTHER" id="PTHR33693">
    <property type="entry name" value="TYPE-5 URACIL-DNA GLYCOSYLASE"/>
    <property type="match status" value="1"/>
</dbReference>
<dbReference type="InterPro" id="IPR051536">
    <property type="entry name" value="UDG_Type-4/5"/>
</dbReference>
<dbReference type="GO" id="GO:0051539">
    <property type="term" value="F:4 iron, 4 sulfur cluster binding"/>
    <property type="evidence" value="ECO:0007669"/>
    <property type="project" value="UniProtKB-KW"/>
</dbReference>
<dbReference type="Pfam" id="PF03167">
    <property type="entry name" value="UDG"/>
    <property type="match status" value="1"/>
</dbReference>
<comment type="catalytic activity">
    <reaction evidence="1">
        <text>Hydrolyzes single-stranded DNA or mismatched double-stranded DNA and polynucleotides, releasing free uracil.</text>
        <dbReference type="EC" id="3.2.2.27"/>
    </reaction>
</comment>
<keyword evidence="6" id="KW-0479">Metal-binding</keyword>
<keyword evidence="9" id="KW-0408">Iron</keyword>
<sequence length="209" mass="24008">MNKHEQLQELEREMECDESLPLRGSNLVFGEGSPDKSIVFIGEAPGVHENEQRRPFVGRGGHLLNTVLEEFGWQRSDIYITNIVKRRPPQNRDPLPEELEAYKPYLAKQLDIINPRIVVPLGRFAMNYFLPTAKISRDQGKVFHLHNRLIAPVFHPAAALRSTSVLDLFKKSLYNLPRILEQSEHILREAPQIDSNTSLEDLPHQSNLF</sequence>
<dbReference type="NCBIfam" id="TIGR00758">
    <property type="entry name" value="UDG_fam4"/>
    <property type="match status" value="1"/>
</dbReference>
<dbReference type="InterPro" id="IPR036895">
    <property type="entry name" value="Uracil-DNA_glycosylase-like_sf"/>
</dbReference>
<evidence type="ECO:0000256" key="5">
    <source>
        <dbReference type="ARBA" id="ARBA00022485"/>
    </source>
</evidence>
<proteinExistence type="inferred from homology"/>
<evidence type="ECO:0000256" key="6">
    <source>
        <dbReference type="ARBA" id="ARBA00022723"/>
    </source>
</evidence>
<dbReference type="SMART" id="SM00986">
    <property type="entry name" value="UDG"/>
    <property type="match status" value="1"/>
</dbReference>
<gene>
    <name evidence="13" type="ORF">COU08_02265</name>
</gene>
<comment type="caution">
    <text evidence="13">The sequence shown here is derived from an EMBL/GenBank/DDBJ whole genome shotgun (WGS) entry which is preliminary data.</text>
</comment>
<dbReference type="GO" id="GO:0046872">
    <property type="term" value="F:metal ion binding"/>
    <property type="evidence" value="ECO:0007669"/>
    <property type="project" value="UniProtKB-KW"/>
</dbReference>
<reference evidence="14" key="1">
    <citation type="submission" date="2017-09" db="EMBL/GenBank/DDBJ databases">
        <title>Depth-based differentiation of microbial function through sediment-hosted aquifers and enrichment of novel symbionts in the deep terrestrial subsurface.</title>
        <authorList>
            <person name="Probst A.J."/>
            <person name="Ladd B."/>
            <person name="Jarett J.K."/>
            <person name="Geller-Mcgrath D.E."/>
            <person name="Sieber C.M.K."/>
            <person name="Emerson J.B."/>
            <person name="Anantharaman K."/>
            <person name="Thomas B.C."/>
            <person name="Malmstrom R."/>
            <person name="Stieglmeier M."/>
            <person name="Klingl A."/>
            <person name="Woyke T."/>
            <person name="Ryan C.M."/>
            <person name="Banfield J.F."/>
        </authorList>
    </citation>
    <scope>NUCLEOTIDE SEQUENCE [LARGE SCALE GENOMIC DNA]</scope>
</reference>
<protein>
    <recommendedName>
        <fullName evidence="4">Type-4 uracil-DNA glycosylase</fullName>
        <ecNumber evidence="3">3.2.2.27</ecNumber>
    </recommendedName>
</protein>
<keyword evidence="5" id="KW-0004">4Fe-4S</keyword>
<evidence type="ECO:0000313" key="13">
    <source>
        <dbReference type="EMBL" id="PIT92460.1"/>
    </source>
</evidence>
<dbReference type="SMART" id="SM00987">
    <property type="entry name" value="UreE_C"/>
    <property type="match status" value="1"/>
</dbReference>
<dbReference type="GO" id="GO:0004844">
    <property type="term" value="F:uracil DNA N-glycosylase activity"/>
    <property type="evidence" value="ECO:0007669"/>
    <property type="project" value="UniProtKB-EC"/>
</dbReference>
<comment type="similarity">
    <text evidence="2">Belongs to the uracil-DNA glycosylase (UDG) superfamily. Type 4 (UDGa) family.</text>
</comment>
<name>A0A2M6WI37_9BACT</name>
<evidence type="ECO:0000256" key="11">
    <source>
        <dbReference type="ARBA" id="ARBA00023204"/>
    </source>
</evidence>
<dbReference type="EC" id="3.2.2.27" evidence="3"/>
<evidence type="ECO:0000256" key="9">
    <source>
        <dbReference type="ARBA" id="ARBA00023004"/>
    </source>
</evidence>
<dbReference type="CDD" id="cd10030">
    <property type="entry name" value="UDG-F4_TTUDGA_SPO1dp_like"/>
    <property type="match status" value="1"/>
</dbReference>
<accession>A0A2M6WI37</accession>
<evidence type="ECO:0000259" key="12">
    <source>
        <dbReference type="SMART" id="SM00986"/>
    </source>
</evidence>
<evidence type="ECO:0000256" key="2">
    <source>
        <dbReference type="ARBA" id="ARBA00006521"/>
    </source>
</evidence>
<evidence type="ECO:0000256" key="8">
    <source>
        <dbReference type="ARBA" id="ARBA00022801"/>
    </source>
</evidence>
<evidence type="ECO:0000313" key="14">
    <source>
        <dbReference type="Proteomes" id="UP000228635"/>
    </source>
</evidence>